<sequence length="229" mass="23743">MAAEPSAPSRTAGSQTLARGLKALRSIAVARDGLTIQEVADQLGVHRTIAYRILNTLADEGLIHRNDDGRYRGASGLLGLAAAAHSAMRAAALPVLADVARELQSTVSVLIQEGPDAVALAVVEPTGVGYHIAFAQGSRHPLERGAAGLAIRACYPPSDHDPEDLRLARDRGYAVTYAEVEPGMYGLAAPITGGGAPACINLITNRRELVEGAGNTIIAAAARISSRLA</sequence>
<feature type="domain" description="HTH iclR-type" evidence="4">
    <location>
        <begin position="14"/>
        <end position="75"/>
    </location>
</feature>
<evidence type="ECO:0000256" key="2">
    <source>
        <dbReference type="ARBA" id="ARBA00023125"/>
    </source>
</evidence>
<keyword evidence="7" id="KW-1185">Reference proteome</keyword>
<dbReference type="Pfam" id="PF09339">
    <property type="entry name" value="HTH_IclR"/>
    <property type="match status" value="1"/>
</dbReference>
<dbReference type="InterPro" id="IPR005471">
    <property type="entry name" value="Tscrpt_reg_IclR_N"/>
</dbReference>
<dbReference type="InterPro" id="IPR036388">
    <property type="entry name" value="WH-like_DNA-bd_sf"/>
</dbReference>
<evidence type="ECO:0000313" key="6">
    <source>
        <dbReference type="EMBL" id="MCG2621111.1"/>
    </source>
</evidence>
<evidence type="ECO:0000256" key="1">
    <source>
        <dbReference type="ARBA" id="ARBA00023015"/>
    </source>
</evidence>
<dbReference type="PROSITE" id="PS51078">
    <property type="entry name" value="ICLR_ED"/>
    <property type="match status" value="1"/>
</dbReference>
<dbReference type="InterPro" id="IPR014757">
    <property type="entry name" value="Tscrpt_reg_IclR_C"/>
</dbReference>
<evidence type="ECO:0000259" key="4">
    <source>
        <dbReference type="PROSITE" id="PS51077"/>
    </source>
</evidence>
<protein>
    <submittedName>
        <fullName evidence="6">Helix-turn-helix domain-containing protein</fullName>
    </submittedName>
</protein>
<dbReference type="SUPFAM" id="SSF46785">
    <property type="entry name" value="Winged helix' DNA-binding domain"/>
    <property type="match status" value="1"/>
</dbReference>
<dbReference type="Gene3D" id="1.10.10.10">
    <property type="entry name" value="Winged helix-like DNA-binding domain superfamily/Winged helix DNA-binding domain"/>
    <property type="match status" value="1"/>
</dbReference>
<gene>
    <name evidence="6" type="ORF">LVY72_04180</name>
</gene>
<dbReference type="Gene3D" id="3.30.450.40">
    <property type="match status" value="2"/>
</dbReference>
<dbReference type="RefSeq" id="WP_237818218.1">
    <property type="nucleotide sequence ID" value="NZ_JAKLTQ010000002.1"/>
</dbReference>
<feature type="domain" description="IclR-ED" evidence="5">
    <location>
        <begin position="76"/>
        <end position="229"/>
    </location>
</feature>
<reference evidence="6" key="1">
    <citation type="submission" date="2022-01" db="EMBL/GenBank/DDBJ databases">
        <authorList>
            <person name="Jo J.-H."/>
            <person name="Im W.-T."/>
        </authorList>
    </citation>
    <scope>NUCLEOTIDE SEQUENCE</scope>
    <source>
        <strain evidence="6">I2-34</strain>
    </source>
</reference>
<dbReference type="InterPro" id="IPR029016">
    <property type="entry name" value="GAF-like_dom_sf"/>
</dbReference>
<name>A0ABS9L3C8_9MICC</name>
<keyword evidence="2" id="KW-0238">DNA-binding</keyword>
<comment type="caution">
    <text evidence="6">The sequence shown here is derived from an EMBL/GenBank/DDBJ whole genome shotgun (WGS) entry which is preliminary data.</text>
</comment>
<evidence type="ECO:0000256" key="3">
    <source>
        <dbReference type="ARBA" id="ARBA00023163"/>
    </source>
</evidence>
<dbReference type="InterPro" id="IPR050707">
    <property type="entry name" value="HTH_MetabolicPath_Reg"/>
</dbReference>
<dbReference type="Proteomes" id="UP001165368">
    <property type="component" value="Unassembled WGS sequence"/>
</dbReference>
<evidence type="ECO:0000313" key="7">
    <source>
        <dbReference type="Proteomes" id="UP001165368"/>
    </source>
</evidence>
<dbReference type="PROSITE" id="PS51077">
    <property type="entry name" value="HTH_ICLR"/>
    <property type="match status" value="1"/>
</dbReference>
<dbReference type="EMBL" id="JAKLTQ010000002">
    <property type="protein sequence ID" value="MCG2621111.1"/>
    <property type="molecule type" value="Genomic_DNA"/>
</dbReference>
<organism evidence="6 7">
    <name type="scientific">Arthrobacter hankyongi</name>
    <dbReference type="NCBI Taxonomy" id="2904801"/>
    <lineage>
        <taxon>Bacteria</taxon>
        <taxon>Bacillati</taxon>
        <taxon>Actinomycetota</taxon>
        <taxon>Actinomycetes</taxon>
        <taxon>Micrococcales</taxon>
        <taxon>Micrococcaceae</taxon>
        <taxon>Arthrobacter</taxon>
    </lineage>
</organism>
<evidence type="ECO:0000259" key="5">
    <source>
        <dbReference type="PROSITE" id="PS51078"/>
    </source>
</evidence>
<keyword evidence="1" id="KW-0805">Transcription regulation</keyword>
<keyword evidence="3" id="KW-0804">Transcription</keyword>
<dbReference type="PANTHER" id="PTHR30136">
    <property type="entry name" value="HELIX-TURN-HELIX TRANSCRIPTIONAL REGULATOR, ICLR FAMILY"/>
    <property type="match status" value="1"/>
</dbReference>
<dbReference type="PANTHER" id="PTHR30136:SF24">
    <property type="entry name" value="HTH-TYPE TRANSCRIPTIONAL REPRESSOR ALLR"/>
    <property type="match status" value="1"/>
</dbReference>
<proteinExistence type="predicted"/>
<dbReference type="InterPro" id="IPR036390">
    <property type="entry name" value="WH_DNA-bd_sf"/>
</dbReference>
<dbReference type="SMART" id="SM00346">
    <property type="entry name" value="HTH_ICLR"/>
    <property type="match status" value="1"/>
</dbReference>
<accession>A0ABS9L3C8</accession>
<dbReference type="SUPFAM" id="SSF55781">
    <property type="entry name" value="GAF domain-like"/>
    <property type="match status" value="1"/>
</dbReference>